<accession>A0A9D4R6C8</accession>
<sequence length="98" mass="10288">MTLVPASKVRARAPILTSGCDVTLVDIICAVHTLPSFQAGARVATARVCTTLVGLANVRRTSSEANNVGLNTAEPNMHCNILGPLGVFYNSFINGFSL</sequence>
<gene>
    <name evidence="1" type="ORF">DPMN_098473</name>
</gene>
<protein>
    <submittedName>
        <fullName evidence="1">Uncharacterized protein</fullName>
    </submittedName>
</protein>
<organism evidence="1 2">
    <name type="scientific">Dreissena polymorpha</name>
    <name type="common">Zebra mussel</name>
    <name type="synonym">Mytilus polymorpha</name>
    <dbReference type="NCBI Taxonomy" id="45954"/>
    <lineage>
        <taxon>Eukaryota</taxon>
        <taxon>Metazoa</taxon>
        <taxon>Spiralia</taxon>
        <taxon>Lophotrochozoa</taxon>
        <taxon>Mollusca</taxon>
        <taxon>Bivalvia</taxon>
        <taxon>Autobranchia</taxon>
        <taxon>Heteroconchia</taxon>
        <taxon>Euheterodonta</taxon>
        <taxon>Imparidentia</taxon>
        <taxon>Neoheterodontei</taxon>
        <taxon>Myida</taxon>
        <taxon>Dreissenoidea</taxon>
        <taxon>Dreissenidae</taxon>
        <taxon>Dreissena</taxon>
    </lineage>
</organism>
<dbReference type="Proteomes" id="UP000828390">
    <property type="component" value="Unassembled WGS sequence"/>
</dbReference>
<name>A0A9D4R6C8_DREPO</name>
<proteinExistence type="predicted"/>
<dbReference type="EMBL" id="JAIWYP010000003">
    <property type="protein sequence ID" value="KAH3855898.1"/>
    <property type="molecule type" value="Genomic_DNA"/>
</dbReference>
<keyword evidence="2" id="KW-1185">Reference proteome</keyword>
<evidence type="ECO:0000313" key="2">
    <source>
        <dbReference type="Proteomes" id="UP000828390"/>
    </source>
</evidence>
<dbReference type="AlphaFoldDB" id="A0A9D4R6C8"/>
<evidence type="ECO:0000313" key="1">
    <source>
        <dbReference type="EMBL" id="KAH3855898.1"/>
    </source>
</evidence>
<reference evidence="1" key="2">
    <citation type="submission" date="2020-11" db="EMBL/GenBank/DDBJ databases">
        <authorList>
            <person name="McCartney M.A."/>
            <person name="Auch B."/>
            <person name="Kono T."/>
            <person name="Mallez S."/>
            <person name="Becker A."/>
            <person name="Gohl D.M."/>
            <person name="Silverstein K.A.T."/>
            <person name="Koren S."/>
            <person name="Bechman K.B."/>
            <person name="Herman A."/>
            <person name="Abrahante J.E."/>
            <person name="Garbe J."/>
        </authorList>
    </citation>
    <scope>NUCLEOTIDE SEQUENCE</scope>
    <source>
        <strain evidence="1">Duluth1</strain>
        <tissue evidence="1">Whole animal</tissue>
    </source>
</reference>
<comment type="caution">
    <text evidence="1">The sequence shown here is derived from an EMBL/GenBank/DDBJ whole genome shotgun (WGS) entry which is preliminary data.</text>
</comment>
<reference evidence="1" key="1">
    <citation type="journal article" date="2019" name="bioRxiv">
        <title>The Genome of the Zebra Mussel, Dreissena polymorpha: A Resource for Invasive Species Research.</title>
        <authorList>
            <person name="McCartney M.A."/>
            <person name="Auch B."/>
            <person name="Kono T."/>
            <person name="Mallez S."/>
            <person name="Zhang Y."/>
            <person name="Obille A."/>
            <person name="Becker A."/>
            <person name="Abrahante J.E."/>
            <person name="Garbe J."/>
            <person name="Badalamenti J.P."/>
            <person name="Herman A."/>
            <person name="Mangelson H."/>
            <person name="Liachko I."/>
            <person name="Sullivan S."/>
            <person name="Sone E.D."/>
            <person name="Koren S."/>
            <person name="Silverstein K.A.T."/>
            <person name="Beckman K.B."/>
            <person name="Gohl D.M."/>
        </authorList>
    </citation>
    <scope>NUCLEOTIDE SEQUENCE</scope>
    <source>
        <strain evidence="1">Duluth1</strain>
        <tissue evidence="1">Whole animal</tissue>
    </source>
</reference>